<accession>J9GME3</accession>
<evidence type="ECO:0000313" key="1">
    <source>
        <dbReference type="EMBL" id="EJX03418.1"/>
    </source>
</evidence>
<protein>
    <submittedName>
        <fullName evidence="1">Uncharacterized protein</fullName>
    </submittedName>
</protein>
<dbReference type="AlphaFoldDB" id="J9GME3"/>
<dbReference type="EMBL" id="AMCI01002170">
    <property type="protein sequence ID" value="EJX03418.1"/>
    <property type="molecule type" value="Genomic_DNA"/>
</dbReference>
<comment type="caution">
    <text evidence="1">The sequence shown here is derived from an EMBL/GenBank/DDBJ whole genome shotgun (WGS) entry which is preliminary data.</text>
</comment>
<organism evidence="1">
    <name type="scientific">gut metagenome</name>
    <dbReference type="NCBI Taxonomy" id="749906"/>
    <lineage>
        <taxon>unclassified sequences</taxon>
        <taxon>metagenomes</taxon>
        <taxon>organismal metagenomes</taxon>
    </lineage>
</organism>
<feature type="non-terminal residue" evidence="1">
    <location>
        <position position="1"/>
    </location>
</feature>
<reference evidence="1" key="1">
    <citation type="journal article" date="2012" name="PLoS ONE">
        <title>Gene sets for utilization of primary and secondary nutrition supplies in the distal gut of endangered iberian lynx.</title>
        <authorList>
            <person name="Alcaide M."/>
            <person name="Messina E."/>
            <person name="Richter M."/>
            <person name="Bargiela R."/>
            <person name="Peplies J."/>
            <person name="Huws S.A."/>
            <person name="Newbold C.J."/>
            <person name="Golyshin P.N."/>
            <person name="Simon M.A."/>
            <person name="Lopez G."/>
            <person name="Yakimov M.M."/>
            <person name="Ferrer M."/>
        </authorList>
    </citation>
    <scope>NUCLEOTIDE SEQUENCE</scope>
</reference>
<sequence>GVTEETGCQIWPGLYVYVNETMQKFAVAFTEEVMTGAEAAYAMGEAAPVGIRQGQTVRKLYLEELIPAGSPEEPEPEGEFQLRLVSTLKTQRYLGCRWIRTRREFTQKGLRRIREGIALGREEVRA</sequence>
<proteinExistence type="predicted"/>
<name>J9GME3_9ZZZZ</name>
<gene>
    <name evidence="1" type="ORF">EVA_08475</name>
</gene>